<dbReference type="PROSITE" id="PS50076">
    <property type="entry name" value="DNAJ_2"/>
    <property type="match status" value="1"/>
</dbReference>
<feature type="transmembrane region" description="Helical" evidence="2">
    <location>
        <begin position="363"/>
        <end position="380"/>
    </location>
</feature>
<sequence>MDSLIVHMLVVAPAIRYLVSPKRSWSKSTGATLAIIALGAIAFFQCGKEEPNAWDNLGLSPRATESEIKNQYRRLSKMYHPDKNPDPSARENFERIATAYEILTKSPKKLENYQRFGDFSKKGDVDESQIFDIVMVALFHVFASVLFGCLYTFSKEAQTARNIYMAFLTAVLCLEIYMRFGGKDGLETLSFVPIFGNYCVFEKIKVFRQLIPTILHGALLVCGSLYHDKDKSFEFIACQLLDCNFKILNKLNASVPPVTGPEETSEGKEGTATNGSAAHDSPEGEKAALLKVGEKEEKEKAAAAFVRRTETVMELQGEAPRGLAMKEEERRRIETGELPQEVLSKYHQFLEARVARMKAPESMWNIGTIAFFFFMALRFFI</sequence>
<dbReference type="GO" id="GO:0005737">
    <property type="term" value="C:cytoplasm"/>
    <property type="evidence" value="ECO:0007669"/>
    <property type="project" value="TreeGrafter"/>
</dbReference>
<keyword evidence="2" id="KW-1133">Transmembrane helix</keyword>
<reference evidence="4" key="1">
    <citation type="submission" date="2014-11" db="EMBL/GenBank/DDBJ databases">
        <authorList>
            <person name="Otto D Thomas"/>
            <person name="Naeem Raeece"/>
        </authorList>
    </citation>
    <scope>NUCLEOTIDE SEQUENCE</scope>
</reference>
<evidence type="ECO:0000259" key="3">
    <source>
        <dbReference type="PROSITE" id="PS50076"/>
    </source>
</evidence>
<dbReference type="InterPro" id="IPR001623">
    <property type="entry name" value="DnaJ_domain"/>
</dbReference>
<organism evidence="4">
    <name type="scientific">Chromera velia CCMP2878</name>
    <dbReference type="NCBI Taxonomy" id="1169474"/>
    <lineage>
        <taxon>Eukaryota</taxon>
        <taxon>Sar</taxon>
        <taxon>Alveolata</taxon>
        <taxon>Colpodellida</taxon>
        <taxon>Chromeraceae</taxon>
        <taxon>Chromera</taxon>
    </lineage>
</organism>
<evidence type="ECO:0000256" key="1">
    <source>
        <dbReference type="SAM" id="MobiDB-lite"/>
    </source>
</evidence>
<dbReference type="GO" id="GO:0051082">
    <property type="term" value="F:unfolded protein binding"/>
    <property type="evidence" value="ECO:0007669"/>
    <property type="project" value="TreeGrafter"/>
</dbReference>
<proteinExistence type="predicted"/>
<dbReference type="PANTHER" id="PTHR43096">
    <property type="entry name" value="DNAJ HOMOLOG 1, MITOCHONDRIAL-RELATED"/>
    <property type="match status" value="1"/>
</dbReference>
<feature type="transmembrane region" description="Helical" evidence="2">
    <location>
        <begin position="163"/>
        <end position="180"/>
    </location>
</feature>
<protein>
    <recommendedName>
        <fullName evidence="3">J domain-containing protein</fullName>
    </recommendedName>
</protein>
<evidence type="ECO:0000256" key="2">
    <source>
        <dbReference type="SAM" id="Phobius"/>
    </source>
</evidence>
<dbReference type="InterPro" id="IPR036869">
    <property type="entry name" value="J_dom_sf"/>
</dbReference>
<dbReference type="PANTHER" id="PTHR43096:SF10">
    <property type="entry name" value="CHAPERONE PROTEIN DNAJ A6, CHLOROPLASTIC"/>
    <property type="match status" value="1"/>
</dbReference>
<dbReference type="PhylomeDB" id="A0A0G4I3K0"/>
<name>A0A0G4I3K0_9ALVE</name>
<feature type="region of interest" description="Disordered" evidence="1">
    <location>
        <begin position="256"/>
        <end position="285"/>
    </location>
</feature>
<dbReference type="Gene3D" id="1.10.287.110">
    <property type="entry name" value="DnaJ domain"/>
    <property type="match status" value="1"/>
</dbReference>
<accession>A0A0G4I3K0</accession>
<dbReference type="AlphaFoldDB" id="A0A0G4I3K0"/>
<evidence type="ECO:0000313" key="4">
    <source>
        <dbReference type="EMBL" id="CEM51475.1"/>
    </source>
</evidence>
<keyword evidence="2" id="KW-0472">Membrane</keyword>
<gene>
    <name evidence="4" type="ORF">Cvel_10649</name>
</gene>
<dbReference type="GO" id="GO:0042026">
    <property type="term" value="P:protein refolding"/>
    <property type="evidence" value="ECO:0007669"/>
    <property type="project" value="TreeGrafter"/>
</dbReference>
<dbReference type="EMBL" id="CDMZ01004957">
    <property type="protein sequence ID" value="CEM51475.1"/>
    <property type="molecule type" value="Genomic_DNA"/>
</dbReference>
<dbReference type="SMART" id="SM00271">
    <property type="entry name" value="DnaJ"/>
    <property type="match status" value="1"/>
</dbReference>
<feature type="transmembrane region" description="Helical" evidence="2">
    <location>
        <begin position="130"/>
        <end position="151"/>
    </location>
</feature>
<dbReference type="CDD" id="cd06257">
    <property type="entry name" value="DnaJ"/>
    <property type="match status" value="1"/>
</dbReference>
<dbReference type="PRINTS" id="PR00625">
    <property type="entry name" value="JDOMAIN"/>
</dbReference>
<dbReference type="VEuPathDB" id="CryptoDB:Cvel_10649"/>
<feature type="domain" description="J" evidence="3">
    <location>
        <begin position="52"/>
        <end position="117"/>
    </location>
</feature>
<keyword evidence="2" id="KW-0812">Transmembrane</keyword>
<dbReference type="Pfam" id="PF00226">
    <property type="entry name" value="DnaJ"/>
    <property type="match status" value="1"/>
</dbReference>
<dbReference type="SUPFAM" id="SSF46565">
    <property type="entry name" value="Chaperone J-domain"/>
    <property type="match status" value="1"/>
</dbReference>